<feature type="region of interest" description="Disordered" evidence="1">
    <location>
        <begin position="30"/>
        <end position="50"/>
    </location>
</feature>
<sequence length="50" mass="5828">MQDPAPVYPHSLIWRSDNRHPAPATLRSYLQARRDEPDSDAETWTPVRAR</sequence>
<accession>A0ABM7ZXZ5</accession>
<organism evidence="2 3">
    <name type="scientific">Streptomyces nigrescens</name>
    <dbReference type="NCBI Taxonomy" id="1920"/>
    <lineage>
        <taxon>Bacteria</taxon>
        <taxon>Bacillati</taxon>
        <taxon>Actinomycetota</taxon>
        <taxon>Actinomycetes</taxon>
        <taxon>Kitasatosporales</taxon>
        <taxon>Streptomycetaceae</taxon>
        <taxon>Streptomyces</taxon>
    </lineage>
</organism>
<name>A0ABM7ZXZ5_STRNI</name>
<dbReference type="EMBL" id="AP026073">
    <property type="protein sequence ID" value="BDM71231.1"/>
    <property type="molecule type" value="Genomic_DNA"/>
</dbReference>
<dbReference type="RefSeq" id="WP_315975435.1">
    <property type="nucleotide sequence ID" value="NZ_AP026073.1"/>
</dbReference>
<protein>
    <recommendedName>
        <fullName evidence="4">LysR family transcriptional regulator</fullName>
    </recommendedName>
</protein>
<evidence type="ECO:0000313" key="3">
    <source>
        <dbReference type="Proteomes" id="UP001059597"/>
    </source>
</evidence>
<keyword evidence="3" id="KW-1185">Reference proteome</keyword>
<evidence type="ECO:0000313" key="2">
    <source>
        <dbReference type="EMBL" id="BDM71231.1"/>
    </source>
</evidence>
<reference evidence="2" key="1">
    <citation type="submission" date="2022-06" db="EMBL/GenBank/DDBJ databases">
        <title>Complete genome sequence of Streptomyces nigrescens HEK616.</title>
        <authorList>
            <person name="Asamizu S."/>
            <person name="Onaka H."/>
        </authorList>
    </citation>
    <scope>NUCLEOTIDE SEQUENCE</scope>
    <source>
        <strain evidence="2">HEK616</strain>
    </source>
</reference>
<proteinExistence type="predicted"/>
<evidence type="ECO:0008006" key="4">
    <source>
        <dbReference type="Google" id="ProtNLM"/>
    </source>
</evidence>
<gene>
    <name evidence="2" type="ORF">HEK616_47180</name>
</gene>
<evidence type="ECO:0000256" key="1">
    <source>
        <dbReference type="SAM" id="MobiDB-lite"/>
    </source>
</evidence>
<dbReference type="Proteomes" id="UP001059597">
    <property type="component" value="Chromosome"/>
</dbReference>